<comment type="caution">
    <text evidence="2">The sequence shown here is derived from an EMBL/GenBank/DDBJ whole genome shotgun (WGS) entry which is preliminary data.</text>
</comment>
<dbReference type="PROSITE" id="PS50082">
    <property type="entry name" value="WD_REPEATS_2"/>
    <property type="match status" value="1"/>
</dbReference>
<dbReference type="Pfam" id="PF00400">
    <property type="entry name" value="WD40"/>
    <property type="match status" value="1"/>
</dbReference>
<reference evidence="2" key="1">
    <citation type="submission" date="2022-12" db="EMBL/GenBank/DDBJ databases">
        <title>Draft genome assemblies for two species of Escallonia (Escalloniales).</title>
        <authorList>
            <person name="Chanderbali A."/>
            <person name="Dervinis C."/>
            <person name="Anghel I."/>
            <person name="Soltis D."/>
            <person name="Soltis P."/>
            <person name="Zapata F."/>
        </authorList>
    </citation>
    <scope>NUCLEOTIDE SEQUENCE</scope>
    <source>
        <strain evidence="2">UCBG64.0493</strain>
        <tissue evidence="2">Leaf</tissue>
    </source>
</reference>
<dbReference type="GO" id="GO:0005634">
    <property type="term" value="C:nucleus"/>
    <property type="evidence" value="ECO:0007669"/>
    <property type="project" value="TreeGrafter"/>
</dbReference>
<evidence type="ECO:0000313" key="3">
    <source>
        <dbReference type="Proteomes" id="UP001188597"/>
    </source>
</evidence>
<gene>
    <name evidence="2" type="ORF">RJ639_019557</name>
</gene>
<dbReference type="Proteomes" id="UP001188597">
    <property type="component" value="Unassembled WGS sequence"/>
</dbReference>
<evidence type="ECO:0000256" key="1">
    <source>
        <dbReference type="PROSITE-ProRule" id="PRU00221"/>
    </source>
</evidence>
<dbReference type="PANTHER" id="PTHR15271">
    <property type="entry name" value="CHROMATIN ASSEMBLY FACTOR 1 SUBUNIT B"/>
    <property type="match status" value="1"/>
</dbReference>
<dbReference type="SUPFAM" id="SSF50978">
    <property type="entry name" value="WD40 repeat-like"/>
    <property type="match status" value="1"/>
</dbReference>
<keyword evidence="1" id="KW-0853">WD repeat</keyword>
<accession>A0AA88V6G7</accession>
<dbReference type="EMBL" id="JAVXUP010002497">
    <property type="protein sequence ID" value="KAK3002966.1"/>
    <property type="molecule type" value="Genomic_DNA"/>
</dbReference>
<evidence type="ECO:0000313" key="2">
    <source>
        <dbReference type="EMBL" id="KAK3002966.1"/>
    </source>
</evidence>
<dbReference type="Gene3D" id="2.130.10.10">
    <property type="entry name" value="YVTN repeat-like/Quinoprotein amine dehydrogenase"/>
    <property type="match status" value="1"/>
</dbReference>
<sequence>LSKPLNQQQQEEEEETVNTVMRGGTVQINWHDTKPVLTLDFHPTSGSLATGGADFDIKLWLLSSGDAEKNVPSASYQNSLSYHGSAVNALRFSPCGGELIIWKLHTSDATPAWKVLKTLS</sequence>
<name>A0AA88V6G7_9ASTE</name>
<dbReference type="InterPro" id="IPR036322">
    <property type="entry name" value="WD40_repeat_dom_sf"/>
</dbReference>
<dbReference type="AlphaFoldDB" id="A0AA88V6G7"/>
<feature type="repeat" description="WD" evidence="1">
    <location>
        <begin position="36"/>
        <end position="70"/>
    </location>
</feature>
<proteinExistence type="predicted"/>
<feature type="non-terminal residue" evidence="2">
    <location>
        <position position="120"/>
    </location>
</feature>
<dbReference type="GO" id="GO:0006335">
    <property type="term" value="P:DNA replication-dependent chromatin assembly"/>
    <property type="evidence" value="ECO:0007669"/>
    <property type="project" value="InterPro"/>
</dbReference>
<dbReference type="InterPro" id="IPR015943">
    <property type="entry name" value="WD40/YVTN_repeat-like_dom_sf"/>
</dbReference>
<dbReference type="SMART" id="SM00320">
    <property type="entry name" value="WD40"/>
    <property type="match status" value="2"/>
</dbReference>
<dbReference type="PANTHER" id="PTHR15271:SF4">
    <property type="entry name" value="CHROMATIN ASSEMBLY FACTOR 1 SUBUNIT B"/>
    <property type="match status" value="1"/>
</dbReference>
<dbReference type="GO" id="GO:0033186">
    <property type="term" value="C:CAF-1 complex"/>
    <property type="evidence" value="ECO:0007669"/>
    <property type="project" value="TreeGrafter"/>
</dbReference>
<dbReference type="InterPro" id="IPR045145">
    <property type="entry name" value="PTHR15271"/>
</dbReference>
<organism evidence="2 3">
    <name type="scientific">Escallonia herrerae</name>
    <dbReference type="NCBI Taxonomy" id="1293975"/>
    <lineage>
        <taxon>Eukaryota</taxon>
        <taxon>Viridiplantae</taxon>
        <taxon>Streptophyta</taxon>
        <taxon>Embryophyta</taxon>
        <taxon>Tracheophyta</taxon>
        <taxon>Spermatophyta</taxon>
        <taxon>Magnoliopsida</taxon>
        <taxon>eudicotyledons</taxon>
        <taxon>Gunneridae</taxon>
        <taxon>Pentapetalae</taxon>
        <taxon>asterids</taxon>
        <taxon>campanulids</taxon>
        <taxon>Escalloniales</taxon>
        <taxon>Escalloniaceae</taxon>
        <taxon>Escallonia</taxon>
    </lineage>
</organism>
<dbReference type="InterPro" id="IPR001680">
    <property type="entry name" value="WD40_rpt"/>
</dbReference>
<protein>
    <submittedName>
        <fullName evidence="2">Uncharacterized protein</fullName>
    </submittedName>
</protein>
<dbReference type="GO" id="GO:0006334">
    <property type="term" value="P:nucleosome assembly"/>
    <property type="evidence" value="ECO:0007669"/>
    <property type="project" value="TreeGrafter"/>
</dbReference>
<keyword evidence="3" id="KW-1185">Reference proteome</keyword>